<organism evidence="2 3">
    <name type="scientific">Paenibacillus cellulosilyticus</name>
    <dbReference type="NCBI Taxonomy" id="375489"/>
    <lineage>
        <taxon>Bacteria</taxon>
        <taxon>Bacillati</taxon>
        <taxon>Bacillota</taxon>
        <taxon>Bacilli</taxon>
        <taxon>Bacillales</taxon>
        <taxon>Paenibacillaceae</taxon>
        <taxon>Paenibacillus</taxon>
    </lineage>
</organism>
<keyword evidence="3" id="KW-1185">Reference proteome</keyword>
<comment type="caution">
    <text evidence="2">The sequence shown here is derived from an EMBL/GenBank/DDBJ whole genome shotgun (WGS) entry which is preliminary data.</text>
</comment>
<accession>A0A2V2YWQ0</accession>
<dbReference type="EMBL" id="QGTQ01000004">
    <property type="protein sequence ID" value="PWW05663.1"/>
    <property type="molecule type" value="Genomic_DNA"/>
</dbReference>
<dbReference type="RefSeq" id="WP_110043495.1">
    <property type="nucleotide sequence ID" value="NZ_CP054612.1"/>
</dbReference>
<dbReference type="AlphaFoldDB" id="A0A2V2YWQ0"/>
<feature type="coiled-coil region" evidence="1">
    <location>
        <begin position="122"/>
        <end position="149"/>
    </location>
</feature>
<dbReference type="OrthoDB" id="1957909at2"/>
<dbReference type="Pfam" id="PF09548">
    <property type="entry name" value="Spore_III_AB"/>
    <property type="match status" value="1"/>
</dbReference>
<evidence type="ECO:0000313" key="2">
    <source>
        <dbReference type="EMBL" id="PWW05663.1"/>
    </source>
</evidence>
<dbReference type="NCBIfam" id="TIGR02833">
    <property type="entry name" value="spore_III_AB"/>
    <property type="match status" value="1"/>
</dbReference>
<evidence type="ECO:0000256" key="1">
    <source>
        <dbReference type="SAM" id="Coils"/>
    </source>
</evidence>
<dbReference type="PIRSF" id="PIRSF021435">
    <property type="entry name" value="SpoIIIAB"/>
    <property type="match status" value="1"/>
</dbReference>
<gene>
    <name evidence="2" type="ORF">DFQ01_104224</name>
</gene>
<proteinExistence type="predicted"/>
<protein>
    <submittedName>
        <fullName evidence="2">Stage III sporulation protein AB</fullName>
    </submittedName>
</protein>
<name>A0A2V2YWQ0_9BACL</name>
<keyword evidence="1" id="KW-0175">Coiled coil</keyword>
<dbReference type="Proteomes" id="UP000246635">
    <property type="component" value="Unassembled WGS sequence"/>
</dbReference>
<dbReference type="InterPro" id="IPR014198">
    <property type="entry name" value="Spore_III_AB"/>
</dbReference>
<evidence type="ECO:0000313" key="3">
    <source>
        <dbReference type="Proteomes" id="UP000246635"/>
    </source>
</evidence>
<sequence length="173" mass="18959">MLLKLIGASLVLFAGTLIGFLQAARFADRPKQIRQLAGALQRLETEIVFGRTPLPDALAHTAANAGQPVGRLFQAVADELSATDGRSFRECWDTAMKRTWPTTSMRTPELTVTLRLGSILGMSDKDDQLKHLRLAAVQLKAEEDAARDDQAKYEKMSRSLGLLLAALVVILMI</sequence>
<reference evidence="2 3" key="1">
    <citation type="submission" date="2018-05" db="EMBL/GenBank/DDBJ databases">
        <title>Genomic Encyclopedia of Type Strains, Phase III (KMG-III): the genomes of soil and plant-associated and newly described type strains.</title>
        <authorList>
            <person name="Whitman W."/>
        </authorList>
    </citation>
    <scope>NUCLEOTIDE SEQUENCE [LARGE SCALE GENOMIC DNA]</scope>
    <source>
        <strain evidence="2 3">CECT 5696</strain>
    </source>
</reference>